<dbReference type="Pfam" id="PF01485">
    <property type="entry name" value="IBR"/>
    <property type="match status" value="1"/>
</dbReference>
<dbReference type="PANTHER" id="PTHR11685">
    <property type="entry name" value="RBR FAMILY RING FINGER AND IBR DOMAIN-CONTAINING"/>
    <property type="match status" value="1"/>
</dbReference>
<dbReference type="Pfam" id="PF13456">
    <property type="entry name" value="RVT_3"/>
    <property type="match status" value="1"/>
</dbReference>
<dbReference type="PROSITE" id="PS51873">
    <property type="entry name" value="TRIAD"/>
    <property type="match status" value="1"/>
</dbReference>
<dbReference type="Gramene" id="RZC70396">
    <property type="protein sequence ID" value="RZC70396"/>
    <property type="gene ID" value="C5167_035647"/>
</dbReference>
<dbReference type="CDD" id="cd22584">
    <property type="entry name" value="Rcat_RBR_unk"/>
    <property type="match status" value="1"/>
</dbReference>
<dbReference type="OrthoDB" id="9977870at2759"/>
<keyword evidence="7" id="KW-0479">Metal-binding</keyword>
<keyword evidence="8" id="KW-0677">Repeat</keyword>
<dbReference type="AlphaFoldDB" id="A0A4Y7KC41"/>
<accession>A0A4Y7KC41</accession>
<evidence type="ECO:0000256" key="7">
    <source>
        <dbReference type="ARBA" id="ARBA00022723"/>
    </source>
</evidence>
<dbReference type="InterPro" id="IPR001841">
    <property type="entry name" value="Znf_RING"/>
</dbReference>
<dbReference type="EC" id="2.3.2.31" evidence="5"/>
<evidence type="ECO:0000256" key="13">
    <source>
        <dbReference type="SAM" id="Coils"/>
    </source>
</evidence>
<reference evidence="17 18" key="1">
    <citation type="journal article" date="2018" name="Science">
        <title>The opium poppy genome and morphinan production.</title>
        <authorList>
            <person name="Guo L."/>
            <person name="Winzer T."/>
            <person name="Yang X."/>
            <person name="Li Y."/>
            <person name="Ning Z."/>
            <person name="He Z."/>
            <person name="Teodor R."/>
            <person name="Lu Y."/>
            <person name="Bowser T.A."/>
            <person name="Graham I.A."/>
            <person name="Ye K."/>
        </authorList>
    </citation>
    <scope>NUCLEOTIDE SEQUENCE [LARGE SCALE GENOMIC DNA]</scope>
    <source>
        <strain evidence="18">cv. HN1</strain>
        <tissue evidence="17">Leaves</tissue>
    </source>
</reference>
<dbReference type="InterPro" id="IPR031127">
    <property type="entry name" value="E3_UB_ligase_RBR"/>
</dbReference>
<feature type="domain" description="RING-type" evidence="15">
    <location>
        <begin position="443"/>
        <end position="488"/>
    </location>
</feature>
<comment type="similarity">
    <text evidence="4">Belongs to the RBR family. Ariadne subfamily.</text>
</comment>
<dbReference type="InterPro" id="IPR017907">
    <property type="entry name" value="Znf_RING_CS"/>
</dbReference>
<dbReference type="GO" id="GO:0061630">
    <property type="term" value="F:ubiquitin protein ligase activity"/>
    <property type="evidence" value="ECO:0007669"/>
    <property type="project" value="UniProtKB-EC"/>
</dbReference>
<evidence type="ECO:0000256" key="2">
    <source>
        <dbReference type="ARBA" id="ARBA00001947"/>
    </source>
</evidence>
<dbReference type="PROSITE" id="PS00518">
    <property type="entry name" value="ZF_RING_1"/>
    <property type="match status" value="1"/>
</dbReference>
<dbReference type="EMBL" id="CM010721">
    <property type="protein sequence ID" value="RZC70396.1"/>
    <property type="molecule type" value="Genomic_DNA"/>
</dbReference>
<evidence type="ECO:0000256" key="5">
    <source>
        <dbReference type="ARBA" id="ARBA00012251"/>
    </source>
</evidence>
<dbReference type="GO" id="GO:0008270">
    <property type="term" value="F:zinc ion binding"/>
    <property type="evidence" value="ECO:0007669"/>
    <property type="project" value="UniProtKB-KW"/>
</dbReference>
<dbReference type="Gene3D" id="1.20.120.1750">
    <property type="match status" value="1"/>
</dbReference>
<dbReference type="PROSITE" id="PS50089">
    <property type="entry name" value="ZF_RING_2"/>
    <property type="match status" value="2"/>
</dbReference>
<feature type="region of interest" description="Disordered" evidence="14">
    <location>
        <begin position="495"/>
        <end position="517"/>
    </location>
</feature>
<dbReference type="Pfam" id="PF22191">
    <property type="entry name" value="IBR_1"/>
    <property type="match status" value="1"/>
</dbReference>
<dbReference type="GO" id="GO:0003676">
    <property type="term" value="F:nucleic acid binding"/>
    <property type="evidence" value="ECO:0007669"/>
    <property type="project" value="InterPro"/>
</dbReference>
<comment type="catalytic activity">
    <reaction evidence="1">
        <text>[E2 ubiquitin-conjugating enzyme]-S-ubiquitinyl-L-cysteine + [acceptor protein]-L-lysine = [E2 ubiquitin-conjugating enzyme]-L-cysteine + [acceptor protein]-N(6)-ubiquitinyl-L-lysine.</text>
        <dbReference type="EC" id="2.3.2.31"/>
    </reaction>
</comment>
<evidence type="ECO:0000256" key="12">
    <source>
        <dbReference type="PROSITE-ProRule" id="PRU00175"/>
    </source>
</evidence>
<keyword evidence="11" id="KW-0862">Zinc</keyword>
<dbReference type="CDD" id="cd22582">
    <property type="entry name" value="BRcat_RBR_unk"/>
    <property type="match status" value="1"/>
</dbReference>
<dbReference type="InterPro" id="IPR013083">
    <property type="entry name" value="Znf_RING/FYVE/PHD"/>
</dbReference>
<keyword evidence="18" id="KW-1185">Reference proteome</keyword>
<name>A0A4Y7KC41_PAPSO</name>
<keyword evidence="13" id="KW-0175">Coiled coil</keyword>
<dbReference type="STRING" id="3469.A0A4Y7KC41"/>
<evidence type="ECO:0000256" key="6">
    <source>
        <dbReference type="ARBA" id="ARBA00022679"/>
    </source>
</evidence>
<keyword evidence="9 12" id="KW-0863">Zinc-finger</keyword>
<dbReference type="Proteomes" id="UP000316621">
    <property type="component" value="Chromosome 7"/>
</dbReference>
<dbReference type="SUPFAM" id="SSF57850">
    <property type="entry name" value="RING/U-box"/>
    <property type="match status" value="2"/>
</dbReference>
<evidence type="ECO:0000256" key="8">
    <source>
        <dbReference type="ARBA" id="ARBA00022737"/>
    </source>
</evidence>
<sequence length="517" mass="59374">MAGRAMKADLDFAFELQVEEALTASLIGDEQEIAQNASDFQTLELLKQLEQEEKDRLQWETEINKMKNDLKRLVHDQKVAQEISRIPNDQWEETGDYFEKPFGEASSSSRDVHDNSAPFKLYFKGLFSTERIGDSIVDIAGIGFAVCDPLGNSILNGVKPLIGDWKSDFAPEELELKVEAKALIQGLTAALSLDVKRIDFFCDYYPLYQYITMRHLVNQQNIATVVDQVSLLQRNFISCRPFLVARKDVKFAFKLARNAIDSQINRSAGCNTSRSKKETCNICLEDISVGQMFAINRCLHRYCCSCMKQHVEVKLLNGMVPQCPHDGCKTTLNLDNCRNFLTTKLIDMMSKRIQEDSIPVTEKVYCPNPMCSALMPKINIPKFAYDPSTKEYLSGQCMKCNEYFCFKCKAPWHYNMNCRAYQKSSEDDAKLKNLANMKLWRQCKKCNHMIELVAGCYHITCRCGHEFCYTCGAAWKNKKATCTCPIWNERNLMHNQRGPNRQNNPQQQNQYHQQRRG</sequence>
<evidence type="ECO:0000256" key="11">
    <source>
        <dbReference type="ARBA" id="ARBA00022833"/>
    </source>
</evidence>
<dbReference type="FunFam" id="3.30.420.10:FF:000076">
    <property type="entry name" value="RBR-type E3 ubiquitin transferase"/>
    <property type="match status" value="1"/>
</dbReference>
<evidence type="ECO:0000256" key="9">
    <source>
        <dbReference type="ARBA" id="ARBA00022771"/>
    </source>
</evidence>
<dbReference type="InterPro" id="IPR002156">
    <property type="entry name" value="RNaseH_domain"/>
</dbReference>
<dbReference type="Gene3D" id="3.30.40.10">
    <property type="entry name" value="Zinc/RING finger domain, C3HC4 (zinc finger)"/>
    <property type="match status" value="1"/>
</dbReference>
<feature type="domain" description="RING-type" evidence="16">
    <location>
        <begin position="276"/>
        <end position="493"/>
    </location>
</feature>
<protein>
    <recommendedName>
        <fullName evidence="5">RBR-type E3 ubiquitin transferase</fullName>
        <ecNumber evidence="5">2.3.2.31</ecNumber>
    </recommendedName>
</protein>
<dbReference type="GO" id="GO:0004523">
    <property type="term" value="F:RNA-DNA hybrid ribonuclease activity"/>
    <property type="evidence" value="ECO:0007669"/>
    <property type="project" value="InterPro"/>
</dbReference>
<evidence type="ECO:0000259" key="15">
    <source>
        <dbReference type="PROSITE" id="PS50089"/>
    </source>
</evidence>
<evidence type="ECO:0000313" key="18">
    <source>
        <dbReference type="Proteomes" id="UP000316621"/>
    </source>
</evidence>
<dbReference type="FunFam" id="3.30.40.10:FF:000230">
    <property type="entry name" value="RBR-type E3 ubiquitin transferase"/>
    <property type="match status" value="1"/>
</dbReference>
<dbReference type="InterPro" id="IPR036397">
    <property type="entry name" value="RNaseH_sf"/>
</dbReference>
<evidence type="ECO:0000313" key="17">
    <source>
        <dbReference type="EMBL" id="RZC70396.1"/>
    </source>
</evidence>
<dbReference type="OMA" id="SCGAEWK"/>
<dbReference type="InterPro" id="IPR002867">
    <property type="entry name" value="IBR_dom"/>
</dbReference>
<evidence type="ECO:0000256" key="1">
    <source>
        <dbReference type="ARBA" id="ARBA00001798"/>
    </source>
</evidence>
<comment type="function">
    <text evidence="3">Might act as an E3 ubiquitin-protein ligase, or as part of E3 complex, which accepts ubiquitin from specific E2 ubiquitin-conjugating enzymes and then transfers it to substrates.</text>
</comment>
<feature type="coiled-coil region" evidence="13">
    <location>
        <begin position="49"/>
        <end position="76"/>
    </location>
</feature>
<dbReference type="InterPro" id="IPR044066">
    <property type="entry name" value="TRIAD_supradom"/>
</dbReference>
<dbReference type="Gene3D" id="3.30.420.10">
    <property type="entry name" value="Ribonuclease H-like superfamily/Ribonuclease H"/>
    <property type="match status" value="1"/>
</dbReference>
<gene>
    <name evidence="17" type="ORF">C5167_035647</name>
</gene>
<proteinExistence type="inferred from homology"/>
<keyword evidence="6" id="KW-0808">Transferase</keyword>
<evidence type="ECO:0000256" key="3">
    <source>
        <dbReference type="ARBA" id="ARBA00003976"/>
    </source>
</evidence>
<feature type="domain" description="RING-type" evidence="15">
    <location>
        <begin position="280"/>
        <end position="326"/>
    </location>
</feature>
<organism evidence="17 18">
    <name type="scientific">Papaver somniferum</name>
    <name type="common">Opium poppy</name>
    <dbReference type="NCBI Taxonomy" id="3469"/>
    <lineage>
        <taxon>Eukaryota</taxon>
        <taxon>Viridiplantae</taxon>
        <taxon>Streptophyta</taxon>
        <taxon>Embryophyta</taxon>
        <taxon>Tracheophyta</taxon>
        <taxon>Spermatophyta</taxon>
        <taxon>Magnoliopsida</taxon>
        <taxon>Ranunculales</taxon>
        <taxon>Papaveraceae</taxon>
        <taxon>Papaveroideae</taxon>
        <taxon>Papaver</taxon>
    </lineage>
</organism>
<dbReference type="GO" id="GO:0016567">
    <property type="term" value="P:protein ubiquitination"/>
    <property type="evidence" value="ECO:0007669"/>
    <property type="project" value="InterPro"/>
</dbReference>
<comment type="cofactor">
    <cofactor evidence="2">
        <name>Zn(2+)</name>
        <dbReference type="ChEBI" id="CHEBI:29105"/>
    </cofactor>
</comment>
<evidence type="ECO:0000256" key="4">
    <source>
        <dbReference type="ARBA" id="ARBA00005884"/>
    </source>
</evidence>
<evidence type="ECO:0000259" key="16">
    <source>
        <dbReference type="PROSITE" id="PS51873"/>
    </source>
</evidence>
<evidence type="ECO:0000256" key="10">
    <source>
        <dbReference type="ARBA" id="ARBA00022786"/>
    </source>
</evidence>
<keyword evidence="10" id="KW-0833">Ubl conjugation pathway</keyword>
<dbReference type="SMART" id="SM00647">
    <property type="entry name" value="IBR"/>
    <property type="match status" value="2"/>
</dbReference>
<evidence type="ECO:0000256" key="14">
    <source>
        <dbReference type="SAM" id="MobiDB-lite"/>
    </source>
</evidence>